<evidence type="ECO:0000313" key="2">
    <source>
        <dbReference type="Proteomes" id="UP001058098"/>
    </source>
</evidence>
<dbReference type="Proteomes" id="UP001058098">
    <property type="component" value="Chromosome"/>
</dbReference>
<name>A0ABY5QVL7_9HYPH</name>
<protein>
    <submittedName>
        <fullName evidence="1">N4-gp56 family major capsid protein</fullName>
    </submittedName>
</protein>
<organism evidence="1 2">
    <name type="scientific">Mesorhizobium onobrychidis</name>
    <dbReference type="NCBI Taxonomy" id="2775404"/>
    <lineage>
        <taxon>Bacteria</taxon>
        <taxon>Pseudomonadati</taxon>
        <taxon>Pseudomonadota</taxon>
        <taxon>Alphaproteobacteria</taxon>
        <taxon>Hyphomicrobiales</taxon>
        <taxon>Phyllobacteriaceae</taxon>
        <taxon>Mesorhizobium</taxon>
    </lineage>
</organism>
<proteinExistence type="predicted"/>
<dbReference type="RefSeq" id="WP_258119099.1">
    <property type="nucleotide sequence ID" value="NZ_CP062229.1"/>
</dbReference>
<evidence type="ECO:0000313" key="1">
    <source>
        <dbReference type="EMBL" id="UVC14709.1"/>
    </source>
</evidence>
<gene>
    <name evidence="1" type="ORF">IHQ72_29520</name>
</gene>
<dbReference type="EMBL" id="CP062229">
    <property type="protein sequence ID" value="UVC14709.1"/>
    <property type="molecule type" value="Genomic_DNA"/>
</dbReference>
<dbReference type="InterPro" id="IPR025267">
    <property type="entry name" value="ORF017-like"/>
</dbReference>
<reference evidence="1" key="1">
    <citation type="submission" date="2020-09" db="EMBL/GenBank/DDBJ databases">
        <title>Rhizobia associated with sainfoin plants.</title>
        <authorList>
            <person name="Asharfi S."/>
            <person name="Kuzmanovic N."/>
            <person name="Bunk B."/>
            <person name="Sproeer C."/>
            <person name="Becker M."/>
            <person name="Thuenen T."/>
        </authorList>
    </citation>
    <scope>NUCLEOTIDE SEQUENCE</scope>
    <source>
        <strain evidence="1">OM4</strain>
    </source>
</reference>
<dbReference type="Pfam" id="PF13252">
    <property type="entry name" value="Phage_capsid_3"/>
    <property type="match status" value="1"/>
</dbReference>
<dbReference type="NCBIfam" id="TIGR04387">
    <property type="entry name" value="capsid_maj_N4"/>
    <property type="match status" value="1"/>
</dbReference>
<keyword evidence="2" id="KW-1185">Reference proteome</keyword>
<accession>A0ABY5QVL7</accession>
<sequence length="370" mass="40310">MSATDFGALTIAQKRVWAAETWQAGRDESFWFANGYIGKSDSDMNSVIQRVTKLTETERGLECVMQLVQDLQGDGVVGDNELDGNEEAMINDAQVIRIDQLRHGTKSKGEMAEQATVIRFRAQSKEKLAFWLSDKMDELMFLTLSGRAYTLKTNGATRTGSQLPSLRFGADVAAPSTNRILFGGSATSEGSITSSDKMSWATIVRANTQAAEKRLRPIRSGGRSYYVMVLHPRQRRDLVLDPTYQTIMRTAEKPGGDNKLFTGAMATIDGTIIYQHNKVFNTSGLASASKWGAGGLIDGAQALYLGAQAGGIATIGNTFWRESDKTDYGNRPGIGSGRKIGMLKPQFKSIYDSNNREDFGTIAIKTAAAA</sequence>